<keyword evidence="1" id="KW-0812">Transmembrane</keyword>
<dbReference type="EMBL" id="JAUJEA010000008">
    <property type="protein sequence ID" value="MDN5203671.1"/>
    <property type="molecule type" value="Genomic_DNA"/>
</dbReference>
<reference evidence="2" key="1">
    <citation type="submission" date="2023-06" db="EMBL/GenBank/DDBJ databases">
        <title>Genomic of Parafulvivirga corallium.</title>
        <authorList>
            <person name="Wang G."/>
        </authorList>
    </citation>
    <scope>NUCLEOTIDE SEQUENCE</scope>
    <source>
        <strain evidence="2">BMA10</strain>
    </source>
</reference>
<name>A0ABT8KSE2_9BACT</name>
<protein>
    <submittedName>
        <fullName evidence="2">Uncharacterized protein</fullName>
    </submittedName>
</protein>
<proteinExistence type="predicted"/>
<dbReference type="RefSeq" id="WP_346753694.1">
    <property type="nucleotide sequence ID" value="NZ_JAUJEA010000008.1"/>
</dbReference>
<feature type="transmembrane region" description="Helical" evidence="1">
    <location>
        <begin position="12"/>
        <end position="31"/>
    </location>
</feature>
<accession>A0ABT8KSE2</accession>
<gene>
    <name evidence="2" type="ORF">QQ008_19940</name>
</gene>
<keyword evidence="1" id="KW-1133">Transmembrane helix</keyword>
<sequence>MRFTKIIGKIGLGMLFLGLYTLIVMYLWNWLIPDYFGLEKINFVQTLGFLVLFKLLFLGHGWHHYRHRQNGSHRHKEKWKARFKDKLEQYCQQEQIKKEDTNKSQE</sequence>
<keyword evidence="1" id="KW-0472">Membrane</keyword>
<evidence type="ECO:0000313" key="3">
    <source>
        <dbReference type="Proteomes" id="UP001172082"/>
    </source>
</evidence>
<evidence type="ECO:0000256" key="1">
    <source>
        <dbReference type="SAM" id="Phobius"/>
    </source>
</evidence>
<organism evidence="2 3">
    <name type="scientific">Splendidivirga corallicola</name>
    <dbReference type="NCBI Taxonomy" id="3051826"/>
    <lineage>
        <taxon>Bacteria</taxon>
        <taxon>Pseudomonadati</taxon>
        <taxon>Bacteroidota</taxon>
        <taxon>Cytophagia</taxon>
        <taxon>Cytophagales</taxon>
        <taxon>Splendidivirgaceae</taxon>
        <taxon>Splendidivirga</taxon>
    </lineage>
</organism>
<feature type="transmembrane region" description="Helical" evidence="1">
    <location>
        <begin position="43"/>
        <end position="62"/>
    </location>
</feature>
<evidence type="ECO:0000313" key="2">
    <source>
        <dbReference type="EMBL" id="MDN5203671.1"/>
    </source>
</evidence>
<dbReference type="Proteomes" id="UP001172082">
    <property type="component" value="Unassembled WGS sequence"/>
</dbReference>
<comment type="caution">
    <text evidence="2">The sequence shown here is derived from an EMBL/GenBank/DDBJ whole genome shotgun (WGS) entry which is preliminary data.</text>
</comment>
<keyword evidence="3" id="KW-1185">Reference proteome</keyword>